<name>A0A218NMY6_9ARCH</name>
<accession>A0A218NMY6</accession>
<keyword evidence="2" id="KW-1185">Reference proteome</keyword>
<sequence>MGEYDKEFLDYMKEKYGITIEDAAKGPESKIITFAVAWDVWKHAKSIYSK</sequence>
<evidence type="ECO:0000313" key="2">
    <source>
        <dbReference type="Proteomes" id="UP000197679"/>
    </source>
</evidence>
<dbReference type="KEGG" id="marh:Mia14_0510"/>
<dbReference type="RefSeq" id="WP_157891438.1">
    <property type="nucleotide sequence ID" value="NZ_CP019964.1"/>
</dbReference>
<proteinExistence type="predicted"/>
<dbReference type="OrthoDB" id="377820at2157"/>
<organism evidence="1 2">
    <name type="scientific">Candidatus Mancarchaeum acidiphilum</name>
    <dbReference type="NCBI Taxonomy" id="1920749"/>
    <lineage>
        <taxon>Archaea</taxon>
        <taxon>Candidatus Micrarchaeota</taxon>
        <taxon>Candidatus Mancarchaeum</taxon>
    </lineage>
</organism>
<dbReference type="Proteomes" id="UP000197679">
    <property type="component" value="Chromosome"/>
</dbReference>
<reference evidence="1 2" key="1">
    <citation type="journal article" date="2017" name="Nat. Commun.">
        <title>'ARMAN' archaea depend on association with euryarchaeal host in culture and in situ.</title>
        <authorList>
            <person name="Golyshina O."/>
            <person name="Toshchakov S."/>
            <person name="Makarova K."/>
            <person name="Gavrilov S."/>
            <person name="Korzhenkov A."/>
            <person name="La Cono V."/>
            <person name="Arcadi E."/>
            <person name="Nechitaylo T."/>
            <person name="Ferrer M."/>
            <person name="Kublanov I."/>
            <person name="Wolf Y."/>
            <person name="Yakimov M."/>
            <person name="Golyshin P."/>
            <person name="Slesarev A."/>
            <person name="Kozyavkin S."/>
        </authorList>
    </citation>
    <scope>NUCLEOTIDE SEQUENCE [LARGE SCALE GENOMIC DNA]</scope>
    <source>
        <strain evidence="1 2">Mia14</strain>
    </source>
</reference>
<gene>
    <name evidence="1" type="ORF">Mia14_0510</name>
</gene>
<protein>
    <submittedName>
        <fullName evidence="1">Uncharacterized protein</fullName>
    </submittedName>
</protein>
<dbReference type="GeneID" id="43457931"/>
<evidence type="ECO:0000313" key="1">
    <source>
        <dbReference type="EMBL" id="ASI13823.1"/>
    </source>
</evidence>
<dbReference type="AlphaFoldDB" id="A0A218NMY6"/>
<dbReference type="EMBL" id="CP019964">
    <property type="protein sequence ID" value="ASI13823.1"/>
    <property type="molecule type" value="Genomic_DNA"/>
</dbReference>